<keyword evidence="3" id="KW-1185">Reference proteome</keyword>
<accession>A0ABR1UPI6</accession>
<gene>
    <name evidence="2" type="ORF">PG996_010754</name>
</gene>
<feature type="region of interest" description="Disordered" evidence="1">
    <location>
        <begin position="74"/>
        <end position="103"/>
    </location>
</feature>
<evidence type="ECO:0000313" key="3">
    <source>
        <dbReference type="Proteomes" id="UP001446871"/>
    </source>
</evidence>
<feature type="compositionally biased region" description="Low complexity" evidence="1">
    <location>
        <begin position="74"/>
        <end position="86"/>
    </location>
</feature>
<protein>
    <submittedName>
        <fullName evidence="2">Uncharacterized protein</fullName>
    </submittedName>
</protein>
<evidence type="ECO:0000256" key="1">
    <source>
        <dbReference type="SAM" id="MobiDB-lite"/>
    </source>
</evidence>
<reference evidence="2 3" key="1">
    <citation type="submission" date="2023-01" db="EMBL/GenBank/DDBJ databases">
        <title>Analysis of 21 Apiospora genomes using comparative genomics revels a genus with tremendous synthesis potential of carbohydrate active enzymes and secondary metabolites.</title>
        <authorList>
            <person name="Sorensen T."/>
        </authorList>
    </citation>
    <scope>NUCLEOTIDE SEQUENCE [LARGE SCALE GENOMIC DNA]</scope>
    <source>
        <strain evidence="2 3">CBS 83171</strain>
    </source>
</reference>
<comment type="caution">
    <text evidence="2">The sequence shown here is derived from an EMBL/GenBank/DDBJ whole genome shotgun (WGS) entry which is preliminary data.</text>
</comment>
<proteinExistence type="predicted"/>
<feature type="compositionally biased region" description="Polar residues" evidence="1">
    <location>
        <begin position="94"/>
        <end position="103"/>
    </location>
</feature>
<evidence type="ECO:0000313" key="2">
    <source>
        <dbReference type="EMBL" id="KAK8060824.1"/>
    </source>
</evidence>
<organism evidence="2 3">
    <name type="scientific">Apiospora saccharicola</name>
    <dbReference type="NCBI Taxonomy" id="335842"/>
    <lineage>
        <taxon>Eukaryota</taxon>
        <taxon>Fungi</taxon>
        <taxon>Dikarya</taxon>
        <taxon>Ascomycota</taxon>
        <taxon>Pezizomycotina</taxon>
        <taxon>Sordariomycetes</taxon>
        <taxon>Xylariomycetidae</taxon>
        <taxon>Amphisphaeriales</taxon>
        <taxon>Apiosporaceae</taxon>
        <taxon>Apiospora</taxon>
    </lineage>
</organism>
<name>A0ABR1UPI6_9PEZI</name>
<sequence length="133" mass="14294">MAHILEARSMTSSDIIVAATNTVIIASLHRITSRRLLDKSDKPENRLLLLFQTTFPMAVDGISNVKLLIEASRQSSILSRSSSIESRPTEDSDGTSIGNSKSVTEAPRLDCGAINGAKVVCITDDCSMSNTIN</sequence>
<dbReference type="Proteomes" id="UP001446871">
    <property type="component" value="Unassembled WGS sequence"/>
</dbReference>
<dbReference type="EMBL" id="JAQQWM010000006">
    <property type="protein sequence ID" value="KAK8060824.1"/>
    <property type="molecule type" value="Genomic_DNA"/>
</dbReference>